<name>A0A1K0HE54_9BASI</name>
<proteinExistence type="predicted"/>
<evidence type="ECO:0000313" key="1">
    <source>
        <dbReference type="EMBL" id="SAM85549.1"/>
    </source>
</evidence>
<accession>A0A1K0HE54</accession>
<evidence type="ECO:0000313" key="2">
    <source>
        <dbReference type="Proteomes" id="UP000179920"/>
    </source>
</evidence>
<gene>
    <name evidence="1" type="ORF">UBRO_10021</name>
</gene>
<dbReference type="EMBL" id="LT558134">
    <property type="protein sequence ID" value="SAM85549.1"/>
    <property type="molecule type" value="Genomic_DNA"/>
</dbReference>
<reference evidence="2" key="1">
    <citation type="submission" date="2016-04" db="EMBL/GenBank/DDBJ databases">
        <authorList>
            <person name="Guldener U."/>
            <person name="Guldener U."/>
        </authorList>
    </citation>
    <scope>NUCLEOTIDE SEQUENCE [LARGE SCALE GENOMIC DNA]</scope>
    <source>
        <strain evidence="2">UB2112</strain>
    </source>
</reference>
<sequence length="87" mass="9588">MVVATYLNRPPNSDSSRTFVLLSILRAPRAVAQSSDAPHVFIHGYANVAGLKDIEDQLRNTENSASHDPQVKHVLSIEGVFETLSRM</sequence>
<protein>
    <submittedName>
        <fullName evidence="1">Uncharacterized protein</fullName>
    </submittedName>
</protein>
<dbReference type="Proteomes" id="UP000179920">
    <property type="component" value="Chromosome XVIII"/>
</dbReference>
<organism evidence="1 2">
    <name type="scientific">Ustilago bromivora</name>
    <dbReference type="NCBI Taxonomy" id="307758"/>
    <lineage>
        <taxon>Eukaryota</taxon>
        <taxon>Fungi</taxon>
        <taxon>Dikarya</taxon>
        <taxon>Basidiomycota</taxon>
        <taxon>Ustilaginomycotina</taxon>
        <taxon>Ustilaginomycetes</taxon>
        <taxon>Ustilaginales</taxon>
        <taxon>Ustilaginaceae</taxon>
        <taxon>Ustilago</taxon>
    </lineage>
</organism>
<dbReference type="AlphaFoldDB" id="A0A1K0HE54"/>